<dbReference type="Proteomes" id="UP000663618">
    <property type="component" value="Chromosome"/>
</dbReference>
<reference evidence="4" key="1">
    <citation type="submission" date="2021-03" db="EMBL/GenBank/DDBJ databases">
        <title>Genome sequencing of Bifidobacterium longum subsp. infantis JCM 7009.</title>
        <authorList>
            <person name="Kim J."/>
        </authorList>
    </citation>
    <scope>NUCLEOTIDE SEQUENCE</scope>
    <source>
        <strain evidence="4">JCM 7009</strain>
    </source>
</reference>
<dbReference type="AlphaFoldDB" id="A0AAX1LMY6"/>
<dbReference type="SUPFAM" id="SSF55729">
    <property type="entry name" value="Acyl-CoA N-acyltransferases (Nat)"/>
    <property type="match status" value="1"/>
</dbReference>
<dbReference type="InterPro" id="IPR050832">
    <property type="entry name" value="Bact_Acetyltransf"/>
</dbReference>
<evidence type="ECO:0000313" key="5">
    <source>
        <dbReference type="Proteomes" id="UP000663618"/>
    </source>
</evidence>
<dbReference type="InterPro" id="IPR000182">
    <property type="entry name" value="GNAT_dom"/>
</dbReference>
<evidence type="ECO:0000259" key="3">
    <source>
        <dbReference type="PROSITE" id="PS51186"/>
    </source>
</evidence>
<evidence type="ECO:0000313" key="4">
    <source>
        <dbReference type="EMBL" id="QSP98611.1"/>
    </source>
</evidence>
<dbReference type="Pfam" id="PF00583">
    <property type="entry name" value="Acetyltransf_1"/>
    <property type="match status" value="1"/>
</dbReference>
<evidence type="ECO:0000256" key="1">
    <source>
        <dbReference type="ARBA" id="ARBA00022679"/>
    </source>
</evidence>
<accession>A0AAX1LMY6</accession>
<dbReference type="EMBL" id="CP071248">
    <property type="protein sequence ID" value="QSP98611.1"/>
    <property type="molecule type" value="Genomic_DNA"/>
</dbReference>
<dbReference type="InterPro" id="IPR016181">
    <property type="entry name" value="Acyl_CoA_acyltransferase"/>
</dbReference>
<keyword evidence="1" id="KW-0808">Transferase</keyword>
<dbReference type="PANTHER" id="PTHR43877">
    <property type="entry name" value="AMINOALKYLPHOSPHONATE N-ACETYLTRANSFERASE-RELATED-RELATED"/>
    <property type="match status" value="1"/>
</dbReference>
<protein>
    <submittedName>
        <fullName evidence="4">GNAT family N-acetyltransferase</fullName>
    </submittedName>
</protein>
<dbReference type="RefSeq" id="WP_077321019.1">
    <property type="nucleotide sequence ID" value="NZ_BCYG01000039.1"/>
</dbReference>
<proteinExistence type="predicted"/>
<dbReference type="Gene3D" id="3.40.630.30">
    <property type="match status" value="1"/>
</dbReference>
<name>A0AAX1LMY6_BIFLI</name>
<keyword evidence="2" id="KW-0012">Acyltransferase</keyword>
<dbReference type="PROSITE" id="PS51186">
    <property type="entry name" value="GNAT"/>
    <property type="match status" value="1"/>
</dbReference>
<dbReference type="CDD" id="cd04301">
    <property type="entry name" value="NAT_SF"/>
    <property type="match status" value="1"/>
</dbReference>
<evidence type="ECO:0000256" key="2">
    <source>
        <dbReference type="ARBA" id="ARBA00023315"/>
    </source>
</evidence>
<feature type="domain" description="N-acetyltransferase" evidence="3">
    <location>
        <begin position="1"/>
        <end position="100"/>
    </location>
</feature>
<dbReference type="PANTHER" id="PTHR43877:SF1">
    <property type="entry name" value="ACETYLTRANSFERASE"/>
    <property type="match status" value="1"/>
</dbReference>
<gene>
    <name evidence="4" type="ORF">BLI009_03520</name>
</gene>
<organism evidence="4 5">
    <name type="scientific">Bifidobacterium longum subsp. infantis</name>
    <dbReference type="NCBI Taxonomy" id="1682"/>
    <lineage>
        <taxon>Bacteria</taxon>
        <taxon>Bacillati</taxon>
        <taxon>Actinomycetota</taxon>
        <taxon>Actinomycetes</taxon>
        <taxon>Bifidobacteriales</taxon>
        <taxon>Bifidobacteriaceae</taxon>
        <taxon>Bifidobacterium</taxon>
    </lineage>
</organism>
<sequence>MGTAQNRGEQDEGDGGNIIGAILAGHDGRRSRIYHTAVHPEARGMGVGSLLAGHAVEALRALGLPKVAVGVYADNKAGNDFWEQQGFAIRDDLVYRELSL</sequence>
<dbReference type="GO" id="GO:0016747">
    <property type="term" value="F:acyltransferase activity, transferring groups other than amino-acyl groups"/>
    <property type="evidence" value="ECO:0007669"/>
    <property type="project" value="InterPro"/>
</dbReference>